<gene>
    <name evidence="1" type="ORF">ACGRVM_10600</name>
</gene>
<dbReference type="EMBL" id="JBIHMM010000003">
    <property type="protein sequence ID" value="MFH0254344.1"/>
    <property type="molecule type" value="Genomic_DNA"/>
</dbReference>
<protein>
    <recommendedName>
        <fullName evidence="3">Sulfotransferase family protein</fullName>
    </recommendedName>
</protein>
<keyword evidence="2" id="KW-1185">Reference proteome</keyword>
<accession>A0ABW7I8V8</accession>
<dbReference type="RefSeq" id="WP_377171412.1">
    <property type="nucleotide sequence ID" value="NZ_JBHTJC010000003.1"/>
</dbReference>
<dbReference type="Proteomes" id="UP001607157">
    <property type="component" value="Unassembled WGS sequence"/>
</dbReference>
<evidence type="ECO:0000313" key="1">
    <source>
        <dbReference type="EMBL" id="MFH0254344.1"/>
    </source>
</evidence>
<proteinExistence type="predicted"/>
<evidence type="ECO:0008006" key="3">
    <source>
        <dbReference type="Google" id="ProtNLM"/>
    </source>
</evidence>
<sequence>MSAETPEVVIHGGVHKTATSHIQSILQRNAGRLRKSGVHYVHHRDTRKEYTVPVQLNGYEKIGMDFDPKVTDEELEEKARLFFAKIDAGPGERIVLSDENMAGHSGHCVRRGFIYRWRRMLMTIFAQHIPYPVTEVHLAIRNYPDFFASTFVEFLRSASGEKVIPEARMKRSVLSNLPSWTGFIDQTLETFPEAELVIWRHEDFSALSDRIIANLCGPGVDASKLAEPKRSRGRPSASHRAVQEILMEIERNGGDAALARRVEIQEAYPRGPEYPGYDPWTEQERAHLTGLYEKDVAEIAAKERVRMLQP</sequence>
<comment type="caution">
    <text evidence="1">The sequence shown here is derived from an EMBL/GenBank/DDBJ whole genome shotgun (WGS) entry which is preliminary data.</text>
</comment>
<evidence type="ECO:0000313" key="2">
    <source>
        <dbReference type="Proteomes" id="UP001607157"/>
    </source>
</evidence>
<organism evidence="1 2">
    <name type="scientific">Roseovarius aquimarinus</name>
    <dbReference type="NCBI Taxonomy" id="1229156"/>
    <lineage>
        <taxon>Bacteria</taxon>
        <taxon>Pseudomonadati</taxon>
        <taxon>Pseudomonadota</taxon>
        <taxon>Alphaproteobacteria</taxon>
        <taxon>Rhodobacterales</taxon>
        <taxon>Roseobacteraceae</taxon>
        <taxon>Roseovarius</taxon>
    </lineage>
</organism>
<name>A0ABW7I8V8_9RHOB</name>
<reference evidence="1 2" key="1">
    <citation type="submission" date="2024-10" db="EMBL/GenBank/DDBJ databases">
        <authorList>
            <person name="Yang X.-N."/>
        </authorList>
    </citation>
    <scope>NUCLEOTIDE SEQUENCE [LARGE SCALE GENOMIC DNA]</scope>
    <source>
        <strain evidence="1 2">CAU 1059</strain>
    </source>
</reference>